<name>A0ABQ8SUH1_PERAM</name>
<reference evidence="4 5" key="1">
    <citation type="journal article" date="2022" name="Allergy">
        <title>Genome assembly and annotation of Periplaneta americana reveal a comprehensive cockroach allergen profile.</title>
        <authorList>
            <person name="Wang L."/>
            <person name="Xiong Q."/>
            <person name="Saelim N."/>
            <person name="Wang L."/>
            <person name="Nong W."/>
            <person name="Wan A.T."/>
            <person name="Shi M."/>
            <person name="Liu X."/>
            <person name="Cao Q."/>
            <person name="Hui J.H.L."/>
            <person name="Sookrung N."/>
            <person name="Leung T.F."/>
            <person name="Tungtrongchitr A."/>
            <person name="Tsui S.K.W."/>
        </authorList>
    </citation>
    <scope>NUCLEOTIDE SEQUENCE [LARGE SCALE GENOMIC DNA]</scope>
    <source>
        <strain evidence="4">PWHHKU_190912</strain>
    </source>
</reference>
<protein>
    <recommendedName>
        <fullName evidence="3">DDE Tnp4 domain-containing protein</fullName>
    </recommendedName>
</protein>
<feature type="domain" description="DDE Tnp4" evidence="3">
    <location>
        <begin position="72"/>
        <end position="156"/>
    </location>
</feature>
<dbReference type="EMBL" id="JAJSOF020000019">
    <property type="protein sequence ID" value="KAJ4437844.1"/>
    <property type="molecule type" value="Genomic_DNA"/>
</dbReference>
<gene>
    <name evidence="4" type="ORF">ANN_13782</name>
</gene>
<evidence type="ECO:0000313" key="5">
    <source>
        <dbReference type="Proteomes" id="UP001148838"/>
    </source>
</evidence>
<dbReference type="Proteomes" id="UP001148838">
    <property type="component" value="Unassembled WGS sequence"/>
</dbReference>
<accession>A0ABQ8SUH1</accession>
<evidence type="ECO:0000313" key="4">
    <source>
        <dbReference type="EMBL" id="KAJ4437844.1"/>
    </source>
</evidence>
<dbReference type="Pfam" id="PF13359">
    <property type="entry name" value="DDE_Tnp_4"/>
    <property type="match status" value="1"/>
</dbReference>
<comment type="cofactor">
    <cofactor evidence="1">
        <name>a divalent metal cation</name>
        <dbReference type="ChEBI" id="CHEBI:60240"/>
    </cofactor>
</comment>
<comment type="caution">
    <text evidence="4">The sequence shown here is derived from an EMBL/GenBank/DDBJ whole genome shotgun (WGS) entry which is preliminary data.</text>
</comment>
<keyword evidence="5" id="KW-1185">Reference proteome</keyword>
<evidence type="ECO:0000256" key="2">
    <source>
        <dbReference type="ARBA" id="ARBA00022723"/>
    </source>
</evidence>
<keyword evidence="2" id="KW-0479">Metal-binding</keyword>
<evidence type="ECO:0000259" key="3">
    <source>
        <dbReference type="Pfam" id="PF13359"/>
    </source>
</evidence>
<proteinExistence type="predicted"/>
<organism evidence="4 5">
    <name type="scientific">Periplaneta americana</name>
    <name type="common">American cockroach</name>
    <name type="synonym">Blatta americana</name>
    <dbReference type="NCBI Taxonomy" id="6978"/>
    <lineage>
        <taxon>Eukaryota</taxon>
        <taxon>Metazoa</taxon>
        <taxon>Ecdysozoa</taxon>
        <taxon>Arthropoda</taxon>
        <taxon>Hexapoda</taxon>
        <taxon>Insecta</taxon>
        <taxon>Pterygota</taxon>
        <taxon>Neoptera</taxon>
        <taxon>Polyneoptera</taxon>
        <taxon>Dictyoptera</taxon>
        <taxon>Blattodea</taxon>
        <taxon>Blattoidea</taxon>
        <taxon>Blattidae</taxon>
        <taxon>Blattinae</taxon>
        <taxon>Periplaneta</taxon>
    </lineage>
</organism>
<dbReference type="InterPro" id="IPR027806">
    <property type="entry name" value="HARBI1_dom"/>
</dbReference>
<sequence length="165" mass="18837">MLKWCDIGNLTLYDNGEFKKRFRLSKELVMNLLHEIDPHLEPRTRRNMAISGMNQLLLYLHFYAVPGVLGCVDGIQMRIQSPGGDNAEVYRNRKGYFSLNVQVVANAKLEICDIASRWQGSTRQYCFRFFTSSCPLETGEIVSSYILGDSAYQRSPSDVFARAPK</sequence>
<evidence type="ECO:0000256" key="1">
    <source>
        <dbReference type="ARBA" id="ARBA00001968"/>
    </source>
</evidence>